<reference evidence="1 2" key="1">
    <citation type="journal article" date="2019" name="Nat. Med.">
        <title>A library of human gut bacterial isolates paired with longitudinal multiomics data enables mechanistic microbiome research.</title>
        <authorList>
            <person name="Poyet M."/>
            <person name="Groussin M."/>
            <person name="Gibbons S.M."/>
            <person name="Avila-Pacheco J."/>
            <person name="Jiang X."/>
            <person name="Kearney S.M."/>
            <person name="Perrotta A.R."/>
            <person name="Berdy B."/>
            <person name="Zhao S."/>
            <person name="Lieberman T.D."/>
            <person name="Swanson P.K."/>
            <person name="Smith M."/>
            <person name="Roesemann S."/>
            <person name="Alexander J.E."/>
            <person name="Rich S.A."/>
            <person name="Livny J."/>
            <person name="Vlamakis H."/>
            <person name="Clish C."/>
            <person name="Bullock K."/>
            <person name="Deik A."/>
            <person name="Scott J."/>
            <person name="Pierce K.A."/>
            <person name="Xavier R.J."/>
            <person name="Alm E.J."/>
        </authorList>
    </citation>
    <scope>NUCLEOTIDE SEQUENCE [LARGE SCALE GENOMIC DNA]</scope>
    <source>
        <strain evidence="1 2">BIOML-A32</strain>
    </source>
</reference>
<dbReference type="Proteomes" id="UP000441358">
    <property type="component" value="Unassembled WGS sequence"/>
</dbReference>
<organism evidence="1 2">
    <name type="scientific">Parabacteroides distasonis</name>
    <dbReference type="NCBI Taxonomy" id="823"/>
    <lineage>
        <taxon>Bacteria</taxon>
        <taxon>Pseudomonadati</taxon>
        <taxon>Bacteroidota</taxon>
        <taxon>Bacteroidia</taxon>
        <taxon>Bacteroidales</taxon>
        <taxon>Tannerellaceae</taxon>
        <taxon>Parabacteroides</taxon>
    </lineage>
</organism>
<name>A0A7K0HMW4_PARDI</name>
<protein>
    <submittedName>
        <fullName evidence="1">Uncharacterized protein</fullName>
    </submittedName>
</protein>
<dbReference type="RefSeq" id="WP_022192087.1">
    <property type="nucleotide sequence ID" value="NZ_JBDGCQ010000019.1"/>
</dbReference>
<sequence>MNMEALMNEALERINRQYGIRLMLEKARPGCVFPKVDVMGCFVRFNPKIRSFLTLYNLMLQFPSIDSESVVFFRLYNLYLDCDAYPKAEVALDQLEKEVNQIIRKIDRRYVNSVTQSVELQMLFILLHESSHALFYYRPEIAAEFLADARRSVEEVQYLYTKGLPNRMKGYMDSMIPDGLPDDIRAEASKEQQEKMRQYGRQIFDFSGYLQSGGEGMLEEFACDHLAWQQALVQYMEKAGMLGEAVLRSNINLLLTLHILDYDKALRSIFTGEADEKQINLVRDAGIRHAALRDCIWHFYKETYPADHSHEFLRQSEERDERAKRLLLCSTFNHASEIIDLRDQPFRLPDEPRINVLEERFAEIEERILEFC</sequence>
<gene>
    <name evidence="1" type="ORF">GKD66_15605</name>
</gene>
<accession>A0A7K0HMW4</accession>
<dbReference type="EMBL" id="WKMC01000012">
    <property type="protein sequence ID" value="MRZ51628.1"/>
    <property type="molecule type" value="Genomic_DNA"/>
</dbReference>
<evidence type="ECO:0000313" key="1">
    <source>
        <dbReference type="EMBL" id="MRZ51628.1"/>
    </source>
</evidence>
<comment type="caution">
    <text evidence="1">The sequence shown here is derived from an EMBL/GenBank/DDBJ whole genome shotgun (WGS) entry which is preliminary data.</text>
</comment>
<evidence type="ECO:0000313" key="2">
    <source>
        <dbReference type="Proteomes" id="UP000441358"/>
    </source>
</evidence>
<dbReference type="AlphaFoldDB" id="A0A7K0HMW4"/>
<proteinExistence type="predicted"/>